<reference evidence="3 4" key="1">
    <citation type="submission" date="2016-10" db="EMBL/GenBank/DDBJ databases">
        <authorList>
            <person name="de Groot N.N."/>
        </authorList>
    </citation>
    <scope>NUCLEOTIDE SEQUENCE [LARGE SCALE GENOMIC DNA]</scope>
    <source>
        <strain evidence="3 4">L 420-91</strain>
    </source>
</reference>
<sequence length="170" mass="18607">MRWQHIAAVLLLGTGIALAGTGCSSDDTRVQTAESTTWVKQQMQAKQKAINDWETAAAQKNASAADRAIAQLAINVLSKNIVSLIEKNGNDKPALLASVMKQEKQSPIESLNLPSLSSLQLVEKNQLDEGKTLYRLAGKVFTSKPDKLYPVIITVRVGKNGKIEYFEIDR</sequence>
<name>A0A1G7WY55_ANETH</name>
<proteinExistence type="predicted"/>
<accession>A0A1G7WY55</accession>
<reference evidence="2 5" key="2">
    <citation type="submission" date="2021-08" db="EMBL/GenBank/DDBJ databases">
        <title>Complete genome sequence of the strain Aneurinibacillus thermoaerophilus CCM 8960.</title>
        <authorList>
            <person name="Musilova J."/>
            <person name="Kourilova X."/>
            <person name="Pernicova I."/>
            <person name="Bezdicek M."/>
            <person name="Lengerova M."/>
            <person name="Obruca S."/>
            <person name="Sedlar K."/>
        </authorList>
    </citation>
    <scope>NUCLEOTIDE SEQUENCE [LARGE SCALE GENOMIC DNA]</scope>
    <source>
        <strain evidence="2 5">CCM 8960</strain>
    </source>
</reference>
<evidence type="ECO:0000313" key="5">
    <source>
        <dbReference type="Proteomes" id="UP000826616"/>
    </source>
</evidence>
<protein>
    <recommendedName>
        <fullName evidence="6">Lipoprotein</fullName>
    </recommendedName>
</protein>
<dbReference type="AlphaFoldDB" id="A0A1G7WY55"/>
<dbReference type="EMBL" id="CP080764">
    <property type="protein sequence ID" value="QYY43539.1"/>
    <property type="molecule type" value="Genomic_DNA"/>
</dbReference>
<dbReference type="GeneID" id="97140651"/>
<organism evidence="3 4">
    <name type="scientific">Aneurinibacillus thermoaerophilus</name>
    <dbReference type="NCBI Taxonomy" id="143495"/>
    <lineage>
        <taxon>Bacteria</taxon>
        <taxon>Bacillati</taxon>
        <taxon>Bacillota</taxon>
        <taxon>Bacilli</taxon>
        <taxon>Bacillales</taxon>
        <taxon>Paenibacillaceae</taxon>
        <taxon>Aneurinibacillus group</taxon>
        <taxon>Aneurinibacillus</taxon>
    </lineage>
</organism>
<evidence type="ECO:0000313" key="3">
    <source>
        <dbReference type="EMBL" id="SDG76887.1"/>
    </source>
</evidence>
<gene>
    <name evidence="2" type="ORF">K3F53_04660</name>
    <name evidence="3" type="ORF">SAMN04489735_1002220</name>
</gene>
<evidence type="ECO:0000313" key="4">
    <source>
        <dbReference type="Proteomes" id="UP000198956"/>
    </source>
</evidence>
<evidence type="ECO:0000256" key="1">
    <source>
        <dbReference type="SAM" id="SignalP"/>
    </source>
</evidence>
<feature type="signal peptide" evidence="1">
    <location>
        <begin position="1"/>
        <end position="19"/>
    </location>
</feature>
<evidence type="ECO:0000313" key="2">
    <source>
        <dbReference type="EMBL" id="QYY43539.1"/>
    </source>
</evidence>
<keyword evidence="1" id="KW-0732">Signal</keyword>
<dbReference type="RefSeq" id="WP_057899613.1">
    <property type="nucleotide sequence ID" value="NZ_CP080764.1"/>
</dbReference>
<dbReference type="Proteomes" id="UP000826616">
    <property type="component" value="Chromosome"/>
</dbReference>
<evidence type="ECO:0008006" key="6">
    <source>
        <dbReference type="Google" id="ProtNLM"/>
    </source>
</evidence>
<feature type="chain" id="PRO_5011626511" description="Lipoprotein" evidence="1">
    <location>
        <begin position="20"/>
        <end position="170"/>
    </location>
</feature>
<dbReference type="EMBL" id="FNDE01000002">
    <property type="protein sequence ID" value="SDG76887.1"/>
    <property type="molecule type" value="Genomic_DNA"/>
</dbReference>
<dbReference type="OrthoDB" id="2679994at2"/>
<dbReference type="PROSITE" id="PS51257">
    <property type="entry name" value="PROKAR_LIPOPROTEIN"/>
    <property type="match status" value="1"/>
</dbReference>
<dbReference type="Proteomes" id="UP000198956">
    <property type="component" value="Unassembled WGS sequence"/>
</dbReference>
<keyword evidence="5" id="KW-1185">Reference proteome</keyword>